<dbReference type="InterPro" id="IPR044005">
    <property type="entry name" value="DZR_2"/>
</dbReference>
<dbReference type="CDD" id="cd06223">
    <property type="entry name" value="PRTases_typeI"/>
    <property type="match status" value="1"/>
</dbReference>
<dbReference type="PANTHER" id="PTHR47505">
    <property type="entry name" value="DNA UTILIZATION PROTEIN YHGH"/>
    <property type="match status" value="1"/>
</dbReference>
<evidence type="ECO:0000313" key="5">
    <source>
        <dbReference type="Proteomes" id="UP001168540"/>
    </source>
</evidence>
<evidence type="ECO:0000313" key="4">
    <source>
        <dbReference type="EMBL" id="MDN0074973.1"/>
    </source>
</evidence>
<evidence type="ECO:0000259" key="3">
    <source>
        <dbReference type="Pfam" id="PF18912"/>
    </source>
</evidence>
<dbReference type="InterPro" id="IPR000836">
    <property type="entry name" value="PRTase_dom"/>
</dbReference>
<evidence type="ECO:0000259" key="2">
    <source>
        <dbReference type="Pfam" id="PF00156"/>
    </source>
</evidence>
<dbReference type="PANTHER" id="PTHR47505:SF1">
    <property type="entry name" value="DNA UTILIZATION PROTEIN YHGH"/>
    <property type="match status" value="1"/>
</dbReference>
<name>A0ABT7XMD7_9NEIS</name>
<comment type="similarity">
    <text evidence="1">Belongs to the ComF/GntX family.</text>
</comment>
<dbReference type="InterPro" id="IPR029057">
    <property type="entry name" value="PRTase-like"/>
</dbReference>
<evidence type="ECO:0000256" key="1">
    <source>
        <dbReference type="ARBA" id="ARBA00008007"/>
    </source>
</evidence>
<comment type="caution">
    <text evidence="4">The sequence shown here is derived from an EMBL/GenBank/DDBJ whole genome shotgun (WGS) entry which is preliminary data.</text>
</comment>
<dbReference type="RefSeq" id="WP_289829564.1">
    <property type="nucleotide sequence ID" value="NZ_JAUEDK010000012.1"/>
</dbReference>
<proteinExistence type="inferred from homology"/>
<sequence length="240" mass="26168">MTSTLSNLLSLFIDNCPFFEQKCALCGDASPHSGICNSCQDGLPWFSGENCSRCALPLAAAAPLCGQCQRLPPFFDRLDAVLRFDFPLAGLLHAWKYGRRYELSGVMAQIFTRNSVNFGEKPDLVLPVPLAPARLAERGFNQSEVLARAFADTLACPFSTTHLWRKRNTPSQASLTLAERRRNLHDAFGVNPAVKGLHVLLVDDVATSGSTLSALAFALKKQGAKRVDAKVLARAIFSKT</sequence>
<gene>
    <name evidence="4" type="ORF">QU481_08700</name>
</gene>
<accession>A0ABT7XMD7</accession>
<dbReference type="Pfam" id="PF00156">
    <property type="entry name" value="Pribosyltran"/>
    <property type="match status" value="1"/>
</dbReference>
<protein>
    <submittedName>
        <fullName evidence="4">ComF family protein</fullName>
    </submittedName>
</protein>
<dbReference type="EMBL" id="JAUEDK010000012">
    <property type="protein sequence ID" value="MDN0074973.1"/>
    <property type="molecule type" value="Genomic_DNA"/>
</dbReference>
<dbReference type="SUPFAM" id="SSF53271">
    <property type="entry name" value="PRTase-like"/>
    <property type="match status" value="1"/>
</dbReference>
<feature type="domain" description="Phosphoribosyltransferase" evidence="2">
    <location>
        <begin position="143"/>
        <end position="234"/>
    </location>
</feature>
<dbReference type="Pfam" id="PF18912">
    <property type="entry name" value="DZR_2"/>
    <property type="match status" value="1"/>
</dbReference>
<dbReference type="InterPro" id="IPR051910">
    <property type="entry name" value="ComF/GntX_DNA_util-trans"/>
</dbReference>
<keyword evidence="5" id="KW-1185">Reference proteome</keyword>
<reference evidence="4" key="1">
    <citation type="submission" date="2023-06" db="EMBL/GenBank/DDBJ databases">
        <authorList>
            <person name="Zhang S."/>
        </authorList>
    </citation>
    <scope>NUCLEOTIDE SEQUENCE</scope>
    <source>
        <strain evidence="4">SG2303</strain>
    </source>
</reference>
<dbReference type="Proteomes" id="UP001168540">
    <property type="component" value="Unassembled WGS sequence"/>
</dbReference>
<dbReference type="Gene3D" id="3.40.50.2020">
    <property type="match status" value="1"/>
</dbReference>
<organism evidence="4 5">
    <name type="scientific">Crenobacter oryzisoli</name>
    <dbReference type="NCBI Taxonomy" id="3056844"/>
    <lineage>
        <taxon>Bacteria</taxon>
        <taxon>Pseudomonadati</taxon>
        <taxon>Pseudomonadota</taxon>
        <taxon>Betaproteobacteria</taxon>
        <taxon>Neisseriales</taxon>
        <taxon>Neisseriaceae</taxon>
        <taxon>Crenobacter</taxon>
    </lineage>
</organism>
<feature type="domain" description="Double zinc ribbon" evidence="3">
    <location>
        <begin position="19"/>
        <end position="69"/>
    </location>
</feature>